<dbReference type="EMBL" id="AP024702">
    <property type="protein sequence ID" value="BCX47895.1"/>
    <property type="molecule type" value="Genomic_DNA"/>
</dbReference>
<dbReference type="SUPFAM" id="SSF54736">
    <property type="entry name" value="ClpS-like"/>
    <property type="match status" value="1"/>
</dbReference>
<protein>
    <recommendedName>
        <fullName evidence="1">ATP-dependent Clp protease adapter protein ClpS</fullName>
    </recommendedName>
</protein>
<comment type="subunit">
    <text evidence="1">Binds to the N-terminal domain of the chaperone ClpA.</text>
</comment>
<dbReference type="InterPro" id="IPR014719">
    <property type="entry name" value="Ribosomal_bL12_C/ClpS-like"/>
</dbReference>
<keyword evidence="4" id="KW-1185">Reference proteome</keyword>
<dbReference type="InterPro" id="IPR022935">
    <property type="entry name" value="ClpS"/>
</dbReference>
<evidence type="ECO:0000313" key="4">
    <source>
        <dbReference type="Proteomes" id="UP001374893"/>
    </source>
</evidence>
<dbReference type="NCBIfam" id="NF000668">
    <property type="entry name" value="PRK00033.1-1"/>
    <property type="match status" value="1"/>
</dbReference>
<sequence>MPESDTLLEEKTALDQPWSVVVHDDPVNLMDYVTWVFMKVLGYGKPRAEKLMLEVHQLGRSVVWTGQKEKAELYTQQLQAHQLKAAMEKTEG</sequence>
<dbReference type="GO" id="GO:0008233">
    <property type="term" value="F:peptidase activity"/>
    <property type="evidence" value="ECO:0007669"/>
    <property type="project" value="UniProtKB-KW"/>
</dbReference>
<evidence type="ECO:0000313" key="3">
    <source>
        <dbReference type="EMBL" id="BCX47895.1"/>
    </source>
</evidence>
<comment type="function">
    <text evidence="1">Involved in the modulation of the specificity of the ClpAP-mediated ATP-dependent protein degradation.</text>
</comment>
<evidence type="ECO:0000256" key="1">
    <source>
        <dbReference type="HAMAP-Rule" id="MF_00302"/>
    </source>
</evidence>
<accession>A0ABN6H2K6</accession>
<comment type="similarity">
    <text evidence="1">Belongs to the ClpS family.</text>
</comment>
<keyword evidence="3" id="KW-0378">Hydrolase</keyword>
<dbReference type="GO" id="GO:0006508">
    <property type="term" value="P:proteolysis"/>
    <property type="evidence" value="ECO:0007669"/>
    <property type="project" value="UniProtKB-KW"/>
</dbReference>
<name>A0ABN6H2K6_9BACT</name>
<feature type="domain" description="Adaptor protein ClpS core" evidence="2">
    <location>
        <begin position="15"/>
        <end position="82"/>
    </location>
</feature>
<dbReference type="HAMAP" id="MF_00302">
    <property type="entry name" value="ClpS"/>
    <property type="match status" value="1"/>
</dbReference>
<proteinExistence type="inferred from homology"/>
<dbReference type="Pfam" id="PF02617">
    <property type="entry name" value="ClpS"/>
    <property type="match status" value="1"/>
</dbReference>
<dbReference type="RefSeq" id="WP_338690356.1">
    <property type="nucleotide sequence ID" value="NZ_AP024702.1"/>
</dbReference>
<dbReference type="Proteomes" id="UP001374893">
    <property type="component" value="Chromosome"/>
</dbReference>
<dbReference type="PANTHER" id="PTHR33473:SF19">
    <property type="entry name" value="ATP-DEPENDENT CLP PROTEASE ADAPTER PROTEIN CLPS"/>
    <property type="match status" value="1"/>
</dbReference>
<dbReference type="Gene3D" id="3.30.1390.10">
    <property type="match status" value="1"/>
</dbReference>
<organism evidence="3 4">
    <name type="scientific">Haloferula helveola</name>
    <dbReference type="NCBI Taxonomy" id="490095"/>
    <lineage>
        <taxon>Bacteria</taxon>
        <taxon>Pseudomonadati</taxon>
        <taxon>Verrucomicrobiota</taxon>
        <taxon>Verrucomicrobiia</taxon>
        <taxon>Verrucomicrobiales</taxon>
        <taxon>Verrucomicrobiaceae</taxon>
        <taxon>Haloferula</taxon>
    </lineage>
</organism>
<reference evidence="3 4" key="1">
    <citation type="submission" date="2021-06" db="EMBL/GenBank/DDBJ databases">
        <title>Complete genome of Haloferula helveola possessing various polysaccharide degrading enzymes.</title>
        <authorList>
            <person name="Takami H."/>
            <person name="Huang C."/>
            <person name="Hamasaki K."/>
        </authorList>
    </citation>
    <scope>NUCLEOTIDE SEQUENCE [LARGE SCALE GENOMIC DNA]</scope>
    <source>
        <strain evidence="3 4">CN-1</strain>
    </source>
</reference>
<evidence type="ECO:0000259" key="2">
    <source>
        <dbReference type="Pfam" id="PF02617"/>
    </source>
</evidence>
<keyword evidence="3" id="KW-0645">Protease</keyword>
<dbReference type="PANTHER" id="PTHR33473">
    <property type="entry name" value="ATP-DEPENDENT CLP PROTEASE ADAPTER PROTEIN CLPS1, CHLOROPLASTIC"/>
    <property type="match status" value="1"/>
</dbReference>
<gene>
    <name evidence="1 3" type="primary">clpS</name>
    <name evidence="3" type="ORF">HAHE_18030</name>
</gene>
<dbReference type="InterPro" id="IPR003769">
    <property type="entry name" value="ClpS_core"/>
</dbReference>